<dbReference type="EMBL" id="BJYZ01000017">
    <property type="protein sequence ID" value="GEO39639.1"/>
    <property type="molecule type" value="Genomic_DNA"/>
</dbReference>
<sequence>MNTSDRADLHRMATQIALSYARCHNETFDAFPALFQTAYHGLLSCTQPMAQEQARPVKKAGTPPRPVARPKPLTQSKPKPAAAASSAKPPAVAAVSPRKGASGAGRGWTTWTGSTNKPGRPPKSGAGSKNGAGRHR</sequence>
<reference evidence="2 3" key="1">
    <citation type="submission" date="2019-07" db="EMBL/GenBank/DDBJ databases">
        <title>Whole genome shotgun sequence of Skermanella aerolata NBRC 106429.</title>
        <authorList>
            <person name="Hosoyama A."/>
            <person name="Uohara A."/>
            <person name="Ohji S."/>
            <person name="Ichikawa N."/>
        </authorList>
    </citation>
    <scope>NUCLEOTIDE SEQUENCE [LARGE SCALE GENOMIC DNA]</scope>
    <source>
        <strain evidence="2 3">NBRC 106429</strain>
    </source>
</reference>
<dbReference type="OrthoDB" id="7366744at2"/>
<dbReference type="RefSeq" id="WP_044427581.1">
    <property type="nucleotide sequence ID" value="NZ_BJYZ01000017.1"/>
</dbReference>
<proteinExistence type="predicted"/>
<gene>
    <name evidence="2" type="ORF">SAE02_37870</name>
</gene>
<protein>
    <submittedName>
        <fullName evidence="2">Uncharacterized protein</fullName>
    </submittedName>
</protein>
<organism evidence="2 3">
    <name type="scientific">Skermanella aerolata</name>
    <dbReference type="NCBI Taxonomy" id="393310"/>
    <lineage>
        <taxon>Bacteria</taxon>
        <taxon>Pseudomonadati</taxon>
        <taxon>Pseudomonadota</taxon>
        <taxon>Alphaproteobacteria</taxon>
        <taxon>Rhodospirillales</taxon>
        <taxon>Azospirillaceae</taxon>
        <taxon>Skermanella</taxon>
    </lineage>
</organism>
<dbReference type="Proteomes" id="UP000321523">
    <property type="component" value="Unassembled WGS sequence"/>
</dbReference>
<dbReference type="AlphaFoldDB" id="A0A512DT34"/>
<name>A0A512DT34_9PROT</name>
<accession>A0A512DT34</accession>
<comment type="caution">
    <text evidence="2">The sequence shown here is derived from an EMBL/GenBank/DDBJ whole genome shotgun (WGS) entry which is preliminary data.</text>
</comment>
<evidence type="ECO:0000313" key="2">
    <source>
        <dbReference type="EMBL" id="GEO39639.1"/>
    </source>
</evidence>
<evidence type="ECO:0000313" key="3">
    <source>
        <dbReference type="Proteomes" id="UP000321523"/>
    </source>
</evidence>
<feature type="compositionally biased region" description="Low complexity" evidence="1">
    <location>
        <begin position="76"/>
        <end position="97"/>
    </location>
</feature>
<evidence type="ECO:0000256" key="1">
    <source>
        <dbReference type="SAM" id="MobiDB-lite"/>
    </source>
</evidence>
<keyword evidence="3" id="KW-1185">Reference proteome</keyword>
<feature type="region of interest" description="Disordered" evidence="1">
    <location>
        <begin position="49"/>
        <end position="136"/>
    </location>
</feature>